<dbReference type="SUPFAM" id="SSF51569">
    <property type="entry name" value="Aldolase"/>
    <property type="match status" value="1"/>
</dbReference>
<keyword evidence="2" id="KW-0479">Metal-binding</keyword>
<evidence type="ECO:0000256" key="1">
    <source>
        <dbReference type="ARBA" id="ARBA00009405"/>
    </source>
</evidence>
<dbReference type="AlphaFoldDB" id="A0A1G6MM65"/>
<dbReference type="PROSITE" id="PS50991">
    <property type="entry name" value="PYR_CT"/>
    <property type="match status" value="1"/>
</dbReference>
<dbReference type="STRING" id="1464122.SAMN05421737_11058"/>
<dbReference type="CDD" id="cd07938">
    <property type="entry name" value="DRE_TIM_HMGL"/>
    <property type="match status" value="1"/>
</dbReference>
<dbReference type="InterPro" id="IPR043594">
    <property type="entry name" value="HMGL"/>
</dbReference>
<organism evidence="5 6">
    <name type="scientific">Shouchella lonarensis</name>
    <dbReference type="NCBI Taxonomy" id="1464122"/>
    <lineage>
        <taxon>Bacteria</taxon>
        <taxon>Bacillati</taxon>
        <taxon>Bacillota</taxon>
        <taxon>Bacilli</taxon>
        <taxon>Bacillales</taxon>
        <taxon>Bacillaceae</taxon>
        <taxon>Shouchella</taxon>
    </lineage>
</organism>
<dbReference type="NCBIfam" id="NF004283">
    <property type="entry name" value="PRK05692.1"/>
    <property type="match status" value="1"/>
</dbReference>
<dbReference type="EMBL" id="FMYM01000010">
    <property type="protein sequence ID" value="SDC56045.1"/>
    <property type="molecule type" value="Genomic_DNA"/>
</dbReference>
<accession>A0A1G6MM65</accession>
<gene>
    <name evidence="5" type="ORF">SAMN05421737_11058</name>
</gene>
<dbReference type="GO" id="GO:0004419">
    <property type="term" value="F:hydroxymethylglutaryl-CoA lyase activity"/>
    <property type="evidence" value="ECO:0007669"/>
    <property type="project" value="TreeGrafter"/>
</dbReference>
<dbReference type="PANTHER" id="PTHR42738">
    <property type="entry name" value="HYDROXYMETHYLGLUTARYL-COA LYASE"/>
    <property type="match status" value="1"/>
</dbReference>
<evidence type="ECO:0000313" key="5">
    <source>
        <dbReference type="EMBL" id="SDC56045.1"/>
    </source>
</evidence>
<feature type="domain" description="Pyruvate carboxyltransferase" evidence="4">
    <location>
        <begin position="1"/>
        <end position="268"/>
    </location>
</feature>
<comment type="similarity">
    <text evidence="1">Belongs to the HMG-CoA lyase family.</text>
</comment>
<sequence>MVICEVGVRDGLQNEPVLLTTEQKVTLLDQLAATGIKKLEAVSFVHPKLVPAMKDAEEVLANWNTPAHVIVAGLALNPTGILRALKTSIDHLHVSIAVSDAFNQKNAKRSVKEGLSQLLPATKEASAHLPVTAILATSFGCPFSGAVSQKDVLHMTESFLTAGVSHIVLGDTTGMAHPYQVKEMIHAFDRTFGQDVTLGLHFHNTRGLGLANALAGYEAGVRYFDASIGGLGGCPYAPNAVGNVCTEDLVHLFEQSNINTGIDLQSLIPIAKQVETWMGKKLPGMVMHVPKNSCTQTEA</sequence>
<dbReference type="GO" id="GO:0046951">
    <property type="term" value="P:ketone body biosynthetic process"/>
    <property type="evidence" value="ECO:0007669"/>
    <property type="project" value="TreeGrafter"/>
</dbReference>
<dbReference type="GO" id="GO:0046872">
    <property type="term" value="F:metal ion binding"/>
    <property type="evidence" value="ECO:0007669"/>
    <property type="project" value="UniProtKB-KW"/>
</dbReference>
<dbReference type="GO" id="GO:0006552">
    <property type="term" value="P:L-leucine catabolic process"/>
    <property type="evidence" value="ECO:0007669"/>
    <property type="project" value="TreeGrafter"/>
</dbReference>
<dbReference type="InterPro" id="IPR000891">
    <property type="entry name" value="PYR_CT"/>
</dbReference>
<evidence type="ECO:0000313" key="6">
    <source>
        <dbReference type="Proteomes" id="UP000242662"/>
    </source>
</evidence>
<dbReference type="InterPro" id="IPR013785">
    <property type="entry name" value="Aldolase_TIM"/>
</dbReference>
<evidence type="ECO:0000256" key="3">
    <source>
        <dbReference type="ARBA" id="ARBA00023239"/>
    </source>
</evidence>
<dbReference type="PANTHER" id="PTHR42738:SF7">
    <property type="entry name" value="HYDROXYMETHYLGLUTARYL-COA LYASE"/>
    <property type="match status" value="1"/>
</dbReference>
<proteinExistence type="inferred from homology"/>
<protein>
    <submittedName>
        <fullName evidence="5">Hydroxymethylglutaryl-CoA lyase</fullName>
    </submittedName>
</protein>
<dbReference type="Proteomes" id="UP000242662">
    <property type="component" value="Unassembled WGS sequence"/>
</dbReference>
<dbReference type="Pfam" id="PF00682">
    <property type="entry name" value="HMGL-like"/>
    <property type="match status" value="1"/>
</dbReference>
<reference evidence="6" key="1">
    <citation type="submission" date="2016-09" db="EMBL/GenBank/DDBJ databases">
        <authorList>
            <person name="Varghese N."/>
            <person name="Submissions S."/>
        </authorList>
    </citation>
    <scope>NUCLEOTIDE SEQUENCE [LARGE SCALE GENOMIC DNA]</scope>
    <source>
        <strain evidence="6">25nlg</strain>
    </source>
</reference>
<dbReference type="Gene3D" id="3.20.20.70">
    <property type="entry name" value="Aldolase class I"/>
    <property type="match status" value="1"/>
</dbReference>
<evidence type="ECO:0000259" key="4">
    <source>
        <dbReference type="PROSITE" id="PS50991"/>
    </source>
</evidence>
<keyword evidence="3 5" id="KW-0456">Lyase</keyword>
<dbReference type="RefSeq" id="WP_245701237.1">
    <property type="nucleotide sequence ID" value="NZ_FMYM01000010.1"/>
</dbReference>
<keyword evidence="6" id="KW-1185">Reference proteome</keyword>
<evidence type="ECO:0000256" key="2">
    <source>
        <dbReference type="ARBA" id="ARBA00022723"/>
    </source>
</evidence>
<name>A0A1G6MM65_9BACI</name>